<name>G9EUD5_9GAMM</name>
<keyword evidence="2" id="KW-1185">Reference proteome</keyword>
<evidence type="ECO:0000313" key="2">
    <source>
        <dbReference type="Proteomes" id="UP000002770"/>
    </source>
</evidence>
<dbReference type="AlphaFoldDB" id="G9EUD5"/>
<organism evidence="1 2">
    <name type="scientific">Legionella drancourtii LLAP12</name>
    <dbReference type="NCBI Taxonomy" id="658187"/>
    <lineage>
        <taxon>Bacteria</taxon>
        <taxon>Pseudomonadati</taxon>
        <taxon>Pseudomonadota</taxon>
        <taxon>Gammaproteobacteria</taxon>
        <taxon>Legionellales</taxon>
        <taxon>Legionellaceae</taxon>
        <taxon>Legionella</taxon>
    </lineage>
</organism>
<dbReference type="EMBL" id="JH413849">
    <property type="protein sequence ID" value="EHL29209.1"/>
    <property type="molecule type" value="Genomic_DNA"/>
</dbReference>
<protein>
    <submittedName>
        <fullName evidence="1">Uncharacterized protein</fullName>
    </submittedName>
</protein>
<reference evidence="1 2" key="1">
    <citation type="journal article" date="2011" name="BMC Genomics">
        <title>Insight into cross-talk between intra-amoebal pathogens.</title>
        <authorList>
            <person name="Gimenez G."/>
            <person name="Bertelli C."/>
            <person name="Moliner C."/>
            <person name="Robert C."/>
            <person name="Raoult D."/>
            <person name="Fournier P.E."/>
            <person name="Greub G."/>
        </authorList>
    </citation>
    <scope>NUCLEOTIDE SEQUENCE [LARGE SCALE GENOMIC DNA]</scope>
    <source>
        <strain evidence="1 2">LLAP12</strain>
    </source>
</reference>
<dbReference type="HOGENOM" id="CLU_3272148_0_0_6"/>
<proteinExistence type="predicted"/>
<sequence length="41" mass="4323">MGCFSMNINLSGTGYFSSIANSSSPLMNIWGQDFSTVGGDK</sequence>
<dbReference type="Proteomes" id="UP000002770">
    <property type="component" value="Unassembled WGS sequence"/>
</dbReference>
<gene>
    <name evidence="1" type="ORF">LDG_8928</name>
</gene>
<dbReference type="InParanoid" id="G9EUD5"/>
<accession>G9EUD5</accession>
<evidence type="ECO:0000313" key="1">
    <source>
        <dbReference type="EMBL" id="EHL29209.1"/>
    </source>
</evidence>